<feature type="compositionally biased region" description="Low complexity" evidence="1">
    <location>
        <begin position="39"/>
        <end position="56"/>
    </location>
</feature>
<sequence length="66" mass="6702">MNSSVERKAAPALPHEPSDACYGRHATATAGESQNPETAAAAVPAGRRAAGAIRPPSTLDTSEIAF</sequence>
<dbReference type="RefSeq" id="WP_009904005.1">
    <property type="nucleotide sequence ID" value="NZ_CP008914.2"/>
</dbReference>
<evidence type="ECO:0000256" key="1">
    <source>
        <dbReference type="SAM" id="MobiDB-lite"/>
    </source>
</evidence>
<dbReference type="Proteomes" id="UP001272137">
    <property type="component" value="Unassembled WGS sequence"/>
</dbReference>
<evidence type="ECO:0000313" key="2">
    <source>
        <dbReference type="EMBL" id="MDW9256743.1"/>
    </source>
</evidence>
<organism evidence="2 3">
    <name type="scientific">Burkholderia thailandensis</name>
    <dbReference type="NCBI Taxonomy" id="57975"/>
    <lineage>
        <taxon>Bacteria</taxon>
        <taxon>Pseudomonadati</taxon>
        <taxon>Pseudomonadota</taxon>
        <taxon>Betaproteobacteria</taxon>
        <taxon>Burkholderiales</taxon>
        <taxon>Burkholderiaceae</taxon>
        <taxon>Burkholderia</taxon>
        <taxon>pseudomallei group</taxon>
    </lineage>
</organism>
<name>A0AAW9D3Q3_BURTH</name>
<dbReference type="AlphaFoldDB" id="A0AAW9D3Q3"/>
<accession>A0AAW9D3Q3</accession>
<evidence type="ECO:0000313" key="3">
    <source>
        <dbReference type="Proteomes" id="UP001272137"/>
    </source>
</evidence>
<dbReference type="EMBL" id="QXCT01000002">
    <property type="protein sequence ID" value="MDW9256743.1"/>
    <property type="molecule type" value="Genomic_DNA"/>
</dbReference>
<proteinExistence type="predicted"/>
<gene>
    <name evidence="2" type="ORF">C7S16_2068</name>
</gene>
<feature type="region of interest" description="Disordered" evidence="1">
    <location>
        <begin position="1"/>
        <end position="66"/>
    </location>
</feature>
<comment type="caution">
    <text evidence="2">The sequence shown here is derived from an EMBL/GenBank/DDBJ whole genome shotgun (WGS) entry which is preliminary data.</text>
</comment>
<reference evidence="2" key="1">
    <citation type="submission" date="2018-08" db="EMBL/GenBank/DDBJ databases">
        <title>Identification of Burkholderia cepacia strains that express a Burkholderia pseudomallei-like capsular polysaccharide.</title>
        <authorList>
            <person name="Burtnick M.N."/>
            <person name="Vongsouvath M."/>
            <person name="Newton P."/>
            <person name="Wuthiekanun V."/>
            <person name="Limmathurotsakul D."/>
            <person name="Brett P.J."/>
            <person name="Chantratita N."/>
            <person name="Dance D.A."/>
        </authorList>
    </citation>
    <scope>NUCLEOTIDE SEQUENCE</scope>
    <source>
        <strain evidence="2">SBXCC001</strain>
    </source>
</reference>
<protein>
    <submittedName>
        <fullName evidence="2">Uncharacterized protein</fullName>
    </submittedName>
</protein>